<name>A0A6L2JUA4_TANCI</name>
<protein>
    <recommendedName>
        <fullName evidence="2">RNA-directed DNA polymerase, eukaryota, reverse transcriptase zinc-binding domain protein</fullName>
    </recommendedName>
</protein>
<accession>A0A6L2JUA4</accession>
<comment type="caution">
    <text evidence="1">The sequence shown here is derived from an EMBL/GenBank/DDBJ whole genome shotgun (WGS) entry which is preliminary data.</text>
</comment>
<evidence type="ECO:0008006" key="2">
    <source>
        <dbReference type="Google" id="ProtNLM"/>
    </source>
</evidence>
<evidence type="ECO:0000313" key="1">
    <source>
        <dbReference type="EMBL" id="GEU40319.1"/>
    </source>
</evidence>
<dbReference type="AlphaFoldDB" id="A0A6L2JUA4"/>
<dbReference type="EMBL" id="BKCJ010001287">
    <property type="protein sequence ID" value="GEU40319.1"/>
    <property type="molecule type" value="Genomic_DNA"/>
</dbReference>
<gene>
    <name evidence="1" type="ORF">Tci_012297</name>
</gene>
<organism evidence="1">
    <name type="scientific">Tanacetum cinerariifolium</name>
    <name type="common">Dalmatian daisy</name>
    <name type="synonym">Chrysanthemum cinerariifolium</name>
    <dbReference type="NCBI Taxonomy" id="118510"/>
    <lineage>
        <taxon>Eukaryota</taxon>
        <taxon>Viridiplantae</taxon>
        <taxon>Streptophyta</taxon>
        <taxon>Embryophyta</taxon>
        <taxon>Tracheophyta</taxon>
        <taxon>Spermatophyta</taxon>
        <taxon>Magnoliopsida</taxon>
        <taxon>eudicotyledons</taxon>
        <taxon>Gunneridae</taxon>
        <taxon>Pentapetalae</taxon>
        <taxon>asterids</taxon>
        <taxon>campanulids</taxon>
        <taxon>Asterales</taxon>
        <taxon>Asteraceae</taxon>
        <taxon>Asteroideae</taxon>
        <taxon>Anthemideae</taxon>
        <taxon>Anthemidinae</taxon>
        <taxon>Tanacetum</taxon>
    </lineage>
</organism>
<reference evidence="1" key="1">
    <citation type="journal article" date="2019" name="Sci. Rep.">
        <title>Draft genome of Tanacetum cinerariifolium, the natural source of mosquito coil.</title>
        <authorList>
            <person name="Yamashiro T."/>
            <person name="Shiraishi A."/>
            <person name="Satake H."/>
            <person name="Nakayama K."/>
        </authorList>
    </citation>
    <scope>NUCLEOTIDE SEQUENCE</scope>
</reference>
<sequence length="267" mass="31661">MKLRDRIKDFVGCKVGNGKSCFIWYDKWHSIGSLCKLITNKLLSYYDFDDKDKIIDWIDNGRWSWPNDWIRRFREALDVHVPVLNKLDDKAIWYNKKNEVVNFNVKEACSAFRVDMPDVLCCDFAKIIWGRIKVMAKLDNLSNVWVEVVYGSRDVGIAANIWGLPRLGLKGTYGLIDDMDIHNVLYSLWWLEEYQDDKLMKDLVYCIVCIIWLQDYKKVQMSVLFISLVRFFLFGFTKGGFFKEANSFGWHYLCTSVYGYRFSWIWC</sequence>
<proteinExistence type="predicted"/>